<gene>
    <name evidence="4" type="ORF">EB796_023121</name>
</gene>
<reference evidence="4" key="1">
    <citation type="submission" date="2020-06" db="EMBL/GenBank/DDBJ databases">
        <title>Draft genome of Bugula neritina, a colonial animal packing powerful symbionts and potential medicines.</title>
        <authorList>
            <person name="Rayko M."/>
        </authorList>
    </citation>
    <scope>NUCLEOTIDE SEQUENCE [LARGE SCALE GENOMIC DNA]</scope>
    <source>
        <strain evidence="4">Kwan_BN1</strain>
    </source>
</reference>
<protein>
    <recommendedName>
        <fullName evidence="3">C2H2-type domain-containing protein</fullName>
    </recommendedName>
</protein>
<evidence type="ECO:0000313" key="5">
    <source>
        <dbReference type="Proteomes" id="UP000593567"/>
    </source>
</evidence>
<name>A0A7J7IYE2_BUGNE</name>
<evidence type="ECO:0000259" key="3">
    <source>
        <dbReference type="PROSITE" id="PS50157"/>
    </source>
</evidence>
<feature type="region of interest" description="Disordered" evidence="2">
    <location>
        <begin position="736"/>
        <end position="761"/>
    </location>
</feature>
<feature type="compositionally biased region" description="Basic residues" evidence="2">
    <location>
        <begin position="752"/>
        <end position="761"/>
    </location>
</feature>
<dbReference type="InterPro" id="IPR013087">
    <property type="entry name" value="Znf_C2H2_type"/>
</dbReference>
<dbReference type="SMART" id="SM00355">
    <property type="entry name" value="ZnF_C2H2"/>
    <property type="match status" value="2"/>
</dbReference>
<accession>A0A7J7IYE2</accession>
<keyword evidence="1" id="KW-0862">Zinc</keyword>
<evidence type="ECO:0000313" key="4">
    <source>
        <dbReference type="EMBL" id="KAF6018577.1"/>
    </source>
</evidence>
<organism evidence="4 5">
    <name type="scientific">Bugula neritina</name>
    <name type="common">Brown bryozoan</name>
    <name type="synonym">Sertularia neritina</name>
    <dbReference type="NCBI Taxonomy" id="10212"/>
    <lineage>
        <taxon>Eukaryota</taxon>
        <taxon>Metazoa</taxon>
        <taxon>Spiralia</taxon>
        <taxon>Lophotrochozoa</taxon>
        <taxon>Bryozoa</taxon>
        <taxon>Gymnolaemata</taxon>
        <taxon>Cheilostomatida</taxon>
        <taxon>Flustrina</taxon>
        <taxon>Buguloidea</taxon>
        <taxon>Bugulidae</taxon>
        <taxon>Bugula</taxon>
    </lineage>
</organism>
<feature type="domain" description="C2H2-type" evidence="3">
    <location>
        <begin position="44"/>
        <end position="72"/>
    </location>
</feature>
<dbReference type="Proteomes" id="UP000593567">
    <property type="component" value="Unassembled WGS sequence"/>
</dbReference>
<feature type="region of interest" description="Disordered" evidence="2">
    <location>
        <begin position="608"/>
        <end position="674"/>
    </location>
</feature>
<dbReference type="AlphaFoldDB" id="A0A7J7IYE2"/>
<dbReference type="GO" id="GO:0008270">
    <property type="term" value="F:zinc ion binding"/>
    <property type="evidence" value="ECO:0007669"/>
    <property type="project" value="UniProtKB-KW"/>
</dbReference>
<proteinExistence type="predicted"/>
<comment type="caution">
    <text evidence="4">The sequence shown here is derived from an EMBL/GenBank/DDBJ whole genome shotgun (WGS) entry which is preliminary data.</text>
</comment>
<evidence type="ECO:0000256" key="1">
    <source>
        <dbReference type="PROSITE-ProRule" id="PRU00042"/>
    </source>
</evidence>
<keyword evidence="1" id="KW-0863">Zinc-finger</keyword>
<dbReference type="Gene3D" id="3.30.160.60">
    <property type="entry name" value="Classic Zinc Finger"/>
    <property type="match status" value="1"/>
</dbReference>
<dbReference type="EMBL" id="VXIV02003293">
    <property type="protein sequence ID" value="KAF6018577.1"/>
    <property type="molecule type" value="Genomic_DNA"/>
</dbReference>
<feature type="region of interest" description="Disordered" evidence="2">
    <location>
        <begin position="687"/>
        <end position="710"/>
    </location>
</feature>
<feature type="compositionally biased region" description="Low complexity" evidence="2">
    <location>
        <begin position="638"/>
        <end position="651"/>
    </location>
</feature>
<feature type="compositionally biased region" description="Polar residues" evidence="2">
    <location>
        <begin position="619"/>
        <end position="628"/>
    </location>
</feature>
<evidence type="ECO:0000256" key="2">
    <source>
        <dbReference type="SAM" id="MobiDB-lite"/>
    </source>
</evidence>
<dbReference type="PROSITE" id="PS50157">
    <property type="entry name" value="ZINC_FINGER_C2H2_2"/>
    <property type="match status" value="1"/>
</dbReference>
<keyword evidence="5" id="KW-1185">Reference proteome</keyword>
<sequence length="1175" mass="131206">MIIPQDVDEHSTNEQHLYSYRCDICHFATSALDMMVLHIKDHMFRCSLCDFTTSMQHKLLKHKAETHGIKRPLFYDFMEVDFADATSKTSGHKELQPKLLHSFRFHVPVKEKFLLKPLTSAENFHLASPFAHSNKTINLLNFQQCKEEKHLVSHINCQKHFIQPCSVSSDQPRIKPTLMTKALRVLSSYLDVGLEPNIETCNIEYVNICEDLDEKPCHNHFYANVQEFHTQPFQLNIIGQQSVVLANARRSTQPRVMLESAVENSAVCKQKVVPLELVQYIPRDIINKPKVSVPVRRSWRRSNSSSGKASIVSDIVVLEAPSKSANAFACDTERSKPENHWLTYSHSIADKTSLSTRNWSVQDQDMTFFKKESKAETHDHFLFSEHDGELNKDFWNISSKKVASRFASKSSPSENFGKNISSGILKENIYDTYAQPGLLEKNIKKDHCLSNSKTSTNQCQLKDKNQYGTIEGNQLTSQSNSLWKASTFGFDELTCTTESDCPKKLVPTSSEIINLEDVEIISSSVVPKKKLLKGLPATASSSSKCDEQLNDSLKNTPKTIEQHSETTMAQTAGLKSYSIANSCRELHSTNQTFNFNSAKQLSKLMNRSISSEDKAHQLPSHTNGSGSSKAKKQQALNSQTRSSRTSKRQLSNDADTNRSRFIPISMNPDPSCSPGVVEEAIVKVQQVRRSKRLRSSGVVSPEASTQEPTRVKQALKMLSQVEKSLSFDELSDAKTAPKSLTNYHHTPAIPKPKAKRGRPPKKSTQLLKWCDIKEVEALVLSSIEFLPSVSDHRPLAVAPPDDPIDCSYSTSGPSLSYCHTHSNSLPQLAEAKNLDVQTHTTTAKLVECPFFEVTNVTEVINFFSTKTIKAVQLANIQGCNNQFQFSQCSVSDLHNTMSSHTSILWNNVPTSTSRPLYDPQCSSVTTDHLLAYGELSGQLHNTELSVPGLSIHSSSTHSALVSYTNTITDCQLSSTELDFDYKIKESNSLVQQPSFKRQNAESLLLVHRRKDSNDDPRISLSTESPKLSLVSMDCGQVSESECYRTVHHTQVLSLLTPLETALPITFQKVRLLARTIRIKSDLCSAYIPQTLGPVNEESTVCSTEAENYVEKVENLNEADTKNTPPPSQFSSLKSRLQLLYQNGGMAKKNCQNVSLVETEGSSSEKPSKCLSGELL</sequence>
<keyword evidence="1" id="KW-0479">Metal-binding</keyword>
<feature type="region of interest" description="Disordered" evidence="2">
    <location>
        <begin position="537"/>
        <end position="556"/>
    </location>
</feature>